<gene>
    <name evidence="2" type="ORF">DEACI_4141</name>
</gene>
<evidence type="ECO:0000259" key="1">
    <source>
        <dbReference type="Pfam" id="PF01609"/>
    </source>
</evidence>
<reference evidence="2" key="1">
    <citation type="submission" date="2020-01" db="EMBL/GenBank/DDBJ databases">
        <authorList>
            <person name="Hornung B."/>
        </authorList>
    </citation>
    <scope>NUCLEOTIDE SEQUENCE</scope>
    <source>
        <strain evidence="2">PacBioINE</strain>
    </source>
</reference>
<dbReference type="GO" id="GO:0006313">
    <property type="term" value="P:DNA transposition"/>
    <property type="evidence" value="ECO:0007669"/>
    <property type="project" value="InterPro"/>
</dbReference>
<dbReference type="Pfam" id="PF01609">
    <property type="entry name" value="DDE_Tnp_1"/>
    <property type="match status" value="1"/>
</dbReference>
<feature type="domain" description="Transposase IS4-like" evidence="1">
    <location>
        <begin position="237"/>
        <end position="481"/>
    </location>
</feature>
<dbReference type="SUPFAM" id="SSF53098">
    <property type="entry name" value="Ribonuclease H-like"/>
    <property type="match status" value="1"/>
</dbReference>
<sequence length="551" mass="63683">MYIRVTSRKNKDNSVVKYVQLAHNVRNPKTGSPQANVLFNFGRLDRLDMESLRRLERSIRRFLGEPLDPVEAPKPEFLSCRPLGGAWFLDQLWRKLGIDSILKRRLKEREYRTEVERALFAMVANRALAPLSKLQLEKWVPEKVVIPGLANVEVQHCYRAMDFLLESQEDVEREVFYAVADLFYLEVDLLFFDTTSTYFEMDAWDDEEQDLKALGHSKDSRPDLPQIVIGLAVTRDGIPIRSWVWPGNTSDMSVIPEVKRDLAGWKLGRVVSVMDRGFSSEENLRILQRTGGHYIAGERLRAGKPEVEEALSHPGRFRTLQENLEAKEVVVGHGEARIRYVLVRNPAEAKRDAHTRAKHLEKLKQKLAKLKELDGEAHTKAHCALYSHIVYKRYLQIDAKGNLRINQKAVKAAERLDGKYLIRTSDDTLSIEDITLGFKQLWEVERAFRTLKTTLELRPVYHRKDDRICAHVLLCWLALLLVRLAEVETQQTWANLRFELGKIYLVEWESTDGKVFQRTELTQEQTGIFSALKLPEPPRIWDISLPKGQKV</sequence>
<proteinExistence type="predicted"/>
<dbReference type="GO" id="GO:0003677">
    <property type="term" value="F:DNA binding"/>
    <property type="evidence" value="ECO:0007669"/>
    <property type="project" value="InterPro"/>
</dbReference>
<name>A0A8S0W5N0_9FIRM</name>
<evidence type="ECO:0000313" key="2">
    <source>
        <dbReference type="EMBL" id="CAA7603318.1"/>
    </source>
</evidence>
<protein>
    <submittedName>
        <fullName evidence="2">Transposase, IS4-like</fullName>
    </submittedName>
</protein>
<dbReference type="AlphaFoldDB" id="A0A8S0W5N0"/>
<dbReference type="RefSeq" id="WP_240986551.1">
    <property type="nucleotide sequence ID" value="NZ_LR746496.1"/>
</dbReference>
<dbReference type="InterPro" id="IPR002559">
    <property type="entry name" value="Transposase_11"/>
</dbReference>
<dbReference type="EMBL" id="LR746496">
    <property type="protein sequence ID" value="CAA7603318.1"/>
    <property type="molecule type" value="Genomic_DNA"/>
</dbReference>
<dbReference type="GO" id="GO:0004803">
    <property type="term" value="F:transposase activity"/>
    <property type="evidence" value="ECO:0007669"/>
    <property type="project" value="InterPro"/>
</dbReference>
<dbReference type="KEGG" id="aacx:DEACI_4141"/>
<dbReference type="Proteomes" id="UP000836597">
    <property type="component" value="Chromosome"/>
</dbReference>
<dbReference type="NCBIfam" id="NF033559">
    <property type="entry name" value="transpos_IS1634"/>
    <property type="match status" value="1"/>
</dbReference>
<dbReference type="PANTHER" id="PTHR34614:SF2">
    <property type="entry name" value="TRANSPOSASE IS4-LIKE DOMAIN-CONTAINING PROTEIN"/>
    <property type="match status" value="1"/>
</dbReference>
<dbReference type="InterPro" id="IPR012337">
    <property type="entry name" value="RNaseH-like_sf"/>
</dbReference>
<dbReference type="PANTHER" id="PTHR34614">
    <property type="match status" value="1"/>
</dbReference>
<organism evidence="2">
    <name type="scientific">Acididesulfobacillus acetoxydans</name>
    <dbReference type="NCBI Taxonomy" id="1561005"/>
    <lineage>
        <taxon>Bacteria</taxon>
        <taxon>Bacillati</taxon>
        <taxon>Bacillota</taxon>
        <taxon>Clostridia</taxon>
        <taxon>Eubacteriales</taxon>
        <taxon>Peptococcaceae</taxon>
        <taxon>Acididesulfobacillus</taxon>
    </lineage>
</organism>
<accession>A0A8S0W5N0</accession>
<dbReference type="InterPro" id="IPR047654">
    <property type="entry name" value="IS1634_transpos"/>
</dbReference>